<name>A0A1H3CKH7_THIRO</name>
<evidence type="ECO:0000313" key="1">
    <source>
        <dbReference type="EMBL" id="SDX54520.1"/>
    </source>
</evidence>
<reference evidence="2" key="1">
    <citation type="submission" date="2016-10" db="EMBL/GenBank/DDBJ databases">
        <authorList>
            <person name="Varghese N."/>
            <person name="Submissions S."/>
        </authorList>
    </citation>
    <scope>NUCLEOTIDE SEQUENCE [LARGE SCALE GENOMIC DNA]</scope>
    <source>
        <strain evidence="2">DSM 217</strain>
    </source>
</reference>
<dbReference type="Proteomes" id="UP000198816">
    <property type="component" value="Unassembled WGS sequence"/>
</dbReference>
<keyword evidence="2" id="KW-1185">Reference proteome</keyword>
<dbReference type="AlphaFoldDB" id="A0A1H3CKH7"/>
<gene>
    <name evidence="1" type="ORF">SAMN05421783_13510</name>
</gene>
<organism evidence="1 2">
    <name type="scientific">Thiocapsa roseopersicina</name>
    <dbReference type="NCBI Taxonomy" id="1058"/>
    <lineage>
        <taxon>Bacteria</taxon>
        <taxon>Pseudomonadati</taxon>
        <taxon>Pseudomonadota</taxon>
        <taxon>Gammaproteobacteria</taxon>
        <taxon>Chromatiales</taxon>
        <taxon>Chromatiaceae</taxon>
        <taxon>Thiocapsa</taxon>
    </lineage>
</organism>
<protein>
    <submittedName>
        <fullName evidence="1">Uncharacterized protein</fullName>
    </submittedName>
</protein>
<proteinExistence type="predicted"/>
<accession>A0A1H3CKH7</accession>
<sequence length="68" mass="7930">MRCKKTNYPLLARDLEERIRRSFPRISCQIAIPAPAIATDVFRTAKKYFSAVMQRLQDDRGLPMPYVD</sequence>
<evidence type="ECO:0000313" key="2">
    <source>
        <dbReference type="Proteomes" id="UP000198816"/>
    </source>
</evidence>
<dbReference type="EMBL" id="FNNZ01000035">
    <property type="protein sequence ID" value="SDX54520.1"/>
    <property type="molecule type" value="Genomic_DNA"/>
</dbReference>